<dbReference type="STRING" id="342668.A0A1B8GVF8"/>
<reference evidence="7" key="2">
    <citation type="journal article" date="2018" name="Nat. Commun.">
        <title>Extreme sensitivity to ultraviolet light in the fungal pathogen causing white-nose syndrome of bats.</title>
        <authorList>
            <person name="Palmer J.M."/>
            <person name="Drees K.P."/>
            <person name="Foster J.T."/>
            <person name="Lindner D.L."/>
        </authorList>
    </citation>
    <scope>NUCLEOTIDE SEQUENCE [LARGE SCALE GENOMIC DNA]</scope>
    <source>
        <strain evidence="7">UAMH 10579</strain>
    </source>
</reference>
<dbReference type="InterPro" id="IPR019404">
    <property type="entry name" value="Mediator_Med11"/>
</dbReference>
<evidence type="ECO:0000313" key="7">
    <source>
        <dbReference type="Proteomes" id="UP000091956"/>
    </source>
</evidence>
<organism evidence="6 7">
    <name type="scientific">Pseudogymnoascus verrucosus</name>
    <dbReference type="NCBI Taxonomy" id="342668"/>
    <lineage>
        <taxon>Eukaryota</taxon>
        <taxon>Fungi</taxon>
        <taxon>Dikarya</taxon>
        <taxon>Ascomycota</taxon>
        <taxon>Pezizomycotina</taxon>
        <taxon>Leotiomycetes</taxon>
        <taxon>Thelebolales</taxon>
        <taxon>Thelebolaceae</taxon>
        <taxon>Pseudogymnoascus</taxon>
    </lineage>
</organism>
<evidence type="ECO:0000256" key="2">
    <source>
        <dbReference type="ARBA" id="ARBA00008186"/>
    </source>
</evidence>
<keyword evidence="4" id="KW-0010">Activator</keyword>
<dbReference type="OrthoDB" id="5418434at2759"/>
<gene>
    <name evidence="4" type="primary">MED11</name>
    <name evidence="6" type="ORF">VE01_02035</name>
</gene>
<reference evidence="6 7" key="1">
    <citation type="submission" date="2016-03" db="EMBL/GenBank/DDBJ databases">
        <title>Comparative genomics of Pseudogymnoascus destructans, the fungus causing white-nose syndrome of bats.</title>
        <authorList>
            <person name="Palmer J.M."/>
            <person name="Drees K.P."/>
            <person name="Foster J.T."/>
            <person name="Lindner D.L."/>
        </authorList>
    </citation>
    <scope>NUCLEOTIDE SEQUENCE [LARGE SCALE GENOMIC DNA]</scope>
    <source>
        <strain evidence="6 7">UAMH 10579</strain>
    </source>
</reference>
<dbReference type="Proteomes" id="UP000091956">
    <property type="component" value="Unassembled WGS sequence"/>
</dbReference>
<comment type="function">
    <text evidence="4">Component of the Mediator complex, a coactivator involved in the regulated transcription of nearly all RNA polymerase II-dependent genes. Mediator functions as a bridge to convey information from gene-specific regulatory proteins to the basal RNA polymerase II transcription machinery. Mediator is recruited to promoters by direct interactions with regulatory proteins and serves as a scaffold for the assembly of a functional pre-initiation complex with RNA polymerase II and the general transcription factors.</text>
</comment>
<feature type="compositionally biased region" description="Gly residues" evidence="5">
    <location>
        <begin position="157"/>
        <end position="167"/>
    </location>
</feature>
<dbReference type="GO" id="GO:0003712">
    <property type="term" value="F:transcription coregulator activity"/>
    <property type="evidence" value="ECO:0007669"/>
    <property type="project" value="InterPro"/>
</dbReference>
<keyword evidence="4" id="KW-0805">Transcription regulation</keyword>
<protein>
    <recommendedName>
        <fullName evidence="4">Mediator of RNA polymerase II transcription subunit 11</fullName>
    </recommendedName>
    <alternativeName>
        <fullName evidence="4">Mediator complex subunit 11</fullName>
    </alternativeName>
</protein>
<dbReference type="Pfam" id="PF10280">
    <property type="entry name" value="Med11"/>
    <property type="match status" value="1"/>
</dbReference>
<dbReference type="Gene3D" id="1.10.287.3490">
    <property type="match status" value="1"/>
</dbReference>
<keyword evidence="7" id="KW-1185">Reference proteome</keyword>
<evidence type="ECO:0000256" key="1">
    <source>
        <dbReference type="ARBA" id="ARBA00004123"/>
    </source>
</evidence>
<dbReference type="AlphaFoldDB" id="A0A1B8GVF8"/>
<evidence type="ECO:0000256" key="3">
    <source>
        <dbReference type="ARBA" id="ARBA00023242"/>
    </source>
</evidence>
<dbReference type="GO" id="GO:0016592">
    <property type="term" value="C:mediator complex"/>
    <property type="evidence" value="ECO:0007669"/>
    <property type="project" value="InterPro"/>
</dbReference>
<comment type="subunit">
    <text evidence="4">Component of the Mediator complex.</text>
</comment>
<dbReference type="PANTHER" id="PTHR22890">
    <property type="entry name" value="MEDIATOR OF RNA POLYMERASE II TRANSCRIPTION SUBUNIT 11"/>
    <property type="match status" value="1"/>
</dbReference>
<dbReference type="RefSeq" id="XP_018133546.1">
    <property type="nucleotide sequence ID" value="XM_018271549.1"/>
</dbReference>
<keyword evidence="3 4" id="KW-0539">Nucleus</keyword>
<accession>A0A1B8GVF8</accession>
<dbReference type="GO" id="GO:0006357">
    <property type="term" value="P:regulation of transcription by RNA polymerase II"/>
    <property type="evidence" value="ECO:0007669"/>
    <property type="project" value="InterPro"/>
</dbReference>
<dbReference type="EMBL" id="KV460211">
    <property type="protein sequence ID" value="OBT99813.1"/>
    <property type="molecule type" value="Genomic_DNA"/>
</dbReference>
<feature type="region of interest" description="Disordered" evidence="5">
    <location>
        <begin position="93"/>
        <end position="120"/>
    </location>
</feature>
<keyword evidence="4" id="KW-0804">Transcription</keyword>
<evidence type="ECO:0000256" key="5">
    <source>
        <dbReference type="SAM" id="MobiDB-lite"/>
    </source>
</evidence>
<name>A0A1B8GVF8_9PEZI</name>
<dbReference type="GeneID" id="28835421"/>
<comment type="similarity">
    <text evidence="2 4">Belongs to the Mediator complex subunit 11 family.</text>
</comment>
<proteinExistence type="inferred from homology"/>
<feature type="region of interest" description="Disordered" evidence="5">
    <location>
        <begin position="150"/>
        <end position="180"/>
    </location>
</feature>
<comment type="subcellular location">
    <subcellularLocation>
        <location evidence="1 4">Nucleus</location>
    </subcellularLocation>
</comment>
<evidence type="ECO:0000256" key="4">
    <source>
        <dbReference type="RuleBase" id="RU364147"/>
    </source>
</evidence>
<evidence type="ECO:0000313" key="6">
    <source>
        <dbReference type="EMBL" id="OBT99813.1"/>
    </source>
</evidence>
<sequence>MSSELDKQPISSKHLTKAERIKQLNEIDQSITKLLESAGLAVKTLTSINSPSETTSASRREAFTAATDTYLKDLHSVDVRLKRQIKGLDDAGVIKAEPETEEEGDKGKQAPETKNGAVDVGWLNTRSNKVGRDMEAELWEKARIFLDGLEAKKSGGSLPGQNGGGTEGRGESNGDAMDTS</sequence>